<evidence type="ECO:0000313" key="9">
    <source>
        <dbReference type="Proteomes" id="UP000316476"/>
    </source>
</evidence>
<dbReference type="OrthoDB" id="9806525at2"/>
<protein>
    <submittedName>
        <fullName evidence="8">4,4'-diaponeurosporenoate glycosyltransferase</fullName>
        <ecNumber evidence="8">2.4.1.-</ecNumber>
    </submittedName>
</protein>
<dbReference type="GO" id="GO:0016757">
    <property type="term" value="F:glycosyltransferase activity"/>
    <property type="evidence" value="ECO:0007669"/>
    <property type="project" value="UniProtKB-KW"/>
</dbReference>
<evidence type="ECO:0000259" key="7">
    <source>
        <dbReference type="Pfam" id="PF00535"/>
    </source>
</evidence>
<comment type="caution">
    <text evidence="8">The sequence shown here is derived from an EMBL/GenBank/DDBJ whole genome shotgun (WGS) entry which is preliminary data.</text>
</comment>
<dbReference type="Pfam" id="PF00535">
    <property type="entry name" value="Glycos_transf_2"/>
    <property type="match status" value="1"/>
</dbReference>
<keyword evidence="4 8" id="KW-0808">Transferase</keyword>
<dbReference type="PANTHER" id="PTHR43646">
    <property type="entry name" value="GLYCOSYLTRANSFERASE"/>
    <property type="match status" value="1"/>
</dbReference>
<evidence type="ECO:0000313" key="8">
    <source>
        <dbReference type="EMBL" id="TWU67540.1"/>
    </source>
</evidence>
<name>A0A5C6G277_9PLAN</name>
<dbReference type="PANTHER" id="PTHR43646:SF2">
    <property type="entry name" value="GLYCOSYLTRANSFERASE 2-LIKE DOMAIN-CONTAINING PROTEIN"/>
    <property type="match status" value="1"/>
</dbReference>
<keyword evidence="2" id="KW-1003">Cell membrane</keyword>
<dbReference type="SUPFAM" id="SSF53448">
    <property type="entry name" value="Nucleotide-diphospho-sugar transferases"/>
    <property type="match status" value="1"/>
</dbReference>
<dbReference type="RefSeq" id="WP_146413932.1">
    <property type="nucleotide sequence ID" value="NZ_SJPZ01000001.1"/>
</dbReference>
<evidence type="ECO:0000256" key="5">
    <source>
        <dbReference type="ARBA" id="ARBA00023136"/>
    </source>
</evidence>
<dbReference type="Gene3D" id="3.90.550.10">
    <property type="entry name" value="Spore Coat Polysaccharide Biosynthesis Protein SpsA, Chain A"/>
    <property type="match status" value="1"/>
</dbReference>
<feature type="transmembrane region" description="Helical" evidence="6">
    <location>
        <begin position="285"/>
        <end position="310"/>
    </location>
</feature>
<dbReference type="EC" id="2.4.1.-" evidence="8"/>
<feature type="transmembrane region" description="Helical" evidence="6">
    <location>
        <begin position="364"/>
        <end position="385"/>
    </location>
</feature>
<gene>
    <name evidence="8" type="primary">crtQ</name>
    <name evidence="8" type="ORF">V7x_31140</name>
</gene>
<evidence type="ECO:0000256" key="2">
    <source>
        <dbReference type="ARBA" id="ARBA00022475"/>
    </source>
</evidence>
<evidence type="ECO:0000256" key="6">
    <source>
        <dbReference type="SAM" id="Phobius"/>
    </source>
</evidence>
<dbReference type="Proteomes" id="UP000316476">
    <property type="component" value="Unassembled WGS sequence"/>
</dbReference>
<feature type="transmembrane region" description="Helical" evidence="6">
    <location>
        <begin position="330"/>
        <end position="352"/>
    </location>
</feature>
<dbReference type="GO" id="GO:0005886">
    <property type="term" value="C:plasma membrane"/>
    <property type="evidence" value="ECO:0007669"/>
    <property type="project" value="UniProtKB-SubCell"/>
</dbReference>
<dbReference type="InterPro" id="IPR029044">
    <property type="entry name" value="Nucleotide-diphossugar_trans"/>
</dbReference>
<feature type="domain" description="Glycosyltransferase 2-like" evidence="7">
    <location>
        <begin position="48"/>
        <end position="219"/>
    </location>
</feature>
<dbReference type="AlphaFoldDB" id="A0A5C6G277"/>
<accession>A0A5C6G277</accession>
<evidence type="ECO:0000256" key="4">
    <source>
        <dbReference type="ARBA" id="ARBA00022679"/>
    </source>
</evidence>
<evidence type="ECO:0000256" key="1">
    <source>
        <dbReference type="ARBA" id="ARBA00004236"/>
    </source>
</evidence>
<proteinExistence type="predicted"/>
<comment type="subcellular location">
    <subcellularLocation>
        <location evidence="1">Cell membrane</location>
    </subcellularLocation>
</comment>
<dbReference type="InterPro" id="IPR001173">
    <property type="entry name" value="Glyco_trans_2-like"/>
</dbReference>
<feature type="transmembrane region" description="Helical" evidence="6">
    <location>
        <begin position="173"/>
        <end position="190"/>
    </location>
</feature>
<keyword evidence="3 8" id="KW-0328">Glycosyltransferase</keyword>
<sequence length="408" mass="44272">MIWLLVAIILVPLVALPAAMFAVNVRLFMLGQSDVSGVDGSRLDAAISVLVPARDEAAGIEACVRAALASRNVDVEVVVMDDGSTDGTDEIVRRLATQDDRVVYCQGKTLPEGWNGKQFACWQLSQVARYDRMAFIDADVRLQADALEILSRRMDRTGVALLSMFPHQETGTFWEKLLIPMMHFVLLGYLPMARMRASDSPGFAAGCGQFFLTDRDAYQTAGTHEAIRGSRHDGVKLPRAYRTAGLMTDVVDGTHLAQCRMYNNAAEVFRGVLKNATEGIASSRLIVPFSILLIGASVAPTVLLGAYVWAWAWGGDWGGAWGGASGNTASVLPAVDMAIGVMIVGLFVMSIYPRAMAAIVFRQSWTGVILHPIAVAVFILLQWIAWLQSLLGIQVAWRGRVEKPGTST</sequence>
<dbReference type="EMBL" id="SJPZ01000001">
    <property type="protein sequence ID" value="TWU67540.1"/>
    <property type="molecule type" value="Genomic_DNA"/>
</dbReference>
<keyword evidence="5 6" id="KW-0472">Membrane</keyword>
<reference evidence="8 9" key="1">
    <citation type="submission" date="2019-02" db="EMBL/GenBank/DDBJ databases">
        <title>Deep-cultivation of Planctomycetes and their phenomic and genomic characterization uncovers novel biology.</title>
        <authorList>
            <person name="Wiegand S."/>
            <person name="Jogler M."/>
            <person name="Boedeker C."/>
            <person name="Pinto D."/>
            <person name="Vollmers J."/>
            <person name="Rivas-Marin E."/>
            <person name="Kohn T."/>
            <person name="Peeters S.H."/>
            <person name="Heuer A."/>
            <person name="Rast P."/>
            <person name="Oberbeckmann S."/>
            <person name="Bunk B."/>
            <person name="Jeske O."/>
            <person name="Meyerdierks A."/>
            <person name="Storesund J.E."/>
            <person name="Kallscheuer N."/>
            <person name="Luecker S."/>
            <person name="Lage O.M."/>
            <person name="Pohl T."/>
            <person name="Merkel B.J."/>
            <person name="Hornburger P."/>
            <person name="Mueller R.-W."/>
            <person name="Bruemmer F."/>
            <person name="Labrenz M."/>
            <person name="Spormann A.M."/>
            <person name="Op Den Camp H."/>
            <person name="Overmann J."/>
            <person name="Amann R."/>
            <person name="Jetten M.S.M."/>
            <person name="Mascher T."/>
            <person name="Medema M.H."/>
            <person name="Devos D.P."/>
            <person name="Kaster A.-K."/>
            <person name="Ovreas L."/>
            <person name="Rohde M."/>
            <person name="Galperin M.Y."/>
            <person name="Jogler C."/>
        </authorList>
    </citation>
    <scope>NUCLEOTIDE SEQUENCE [LARGE SCALE GENOMIC DNA]</scope>
    <source>
        <strain evidence="8 9">V7</strain>
    </source>
</reference>
<evidence type="ECO:0000256" key="3">
    <source>
        <dbReference type="ARBA" id="ARBA00022676"/>
    </source>
</evidence>
<keyword evidence="6" id="KW-1133">Transmembrane helix</keyword>
<keyword evidence="6" id="KW-0812">Transmembrane</keyword>
<organism evidence="8 9">
    <name type="scientific">Crateriforma conspicua</name>
    <dbReference type="NCBI Taxonomy" id="2527996"/>
    <lineage>
        <taxon>Bacteria</taxon>
        <taxon>Pseudomonadati</taxon>
        <taxon>Planctomycetota</taxon>
        <taxon>Planctomycetia</taxon>
        <taxon>Planctomycetales</taxon>
        <taxon>Planctomycetaceae</taxon>
        <taxon>Crateriforma</taxon>
    </lineage>
</organism>